<keyword evidence="4 7" id="KW-0195">Cyclin</keyword>
<evidence type="ECO:0000313" key="10">
    <source>
        <dbReference type="EMBL" id="RDX57735.1"/>
    </source>
</evidence>
<feature type="compositionally biased region" description="Polar residues" evidence="8">
    <location>
        <begin position="326"/>
        <end position="348"/>
    </location>
</feature>
<evidence type="ECO:0000256" key="7">
    <source>
        <dbReference type="RuleBase" id="RU000383"/>
    </source>
</evidence>
<reference evidence="10" key="1">
    <citation type="submission" date="2018-05" db="EMBL/GenBank/DDBJ databases">
        <title>Draft genome of Mucuna pruriens seed.</title>
        <authorList>
            <person name="Nnadi N.E."/>
            <person name="Vos R."/>
            <person name="Hasami M.H."/>
            <person name="Devisetty U.K."/>
            <person name="Aguiy J.C."/>
        </authorList>
    </citation>
    <scope>NUCLEOTIDE SEQUENCE [LARGE SCALE GENOMIC DNA]</scope>
    <source>
        <strain evidence="10">JCA_2017</strain>
    </source>
</reference>
<accession>A0A371DYV6</accession>
<evidence type="ECO:0000256" key="2">
    <source>
        <dbReference type="ARBA" id="ARBA00011177"/>
    </source>
</evidence>
<feature type="region of interest" description="Disordered" evidence="8">
    <location>
        <begin position="317"/>
        <end position="369"/>
    </location>
</feature>
<comment type="caution">
    <text evidence="10">The sequence shown here is derived from an EMBL/GenBank/DDBJ whole genome shotgun (WGS) entry which is preliminary data.</text>
</comment>
<gene>
    <name evidence="10" type="primary">CYCD5-1</name>
    <name evidence="10" type="ORF">CR513_63000</name>
</gene>
<dbReference type="InterPro" id="IPR048258">
    <property type="entry name" value="Cyclins_cyclin-box"/>
</dbReference>
<dbReference type="PROSITE" id="PS00292">
    <property type="entry name" value="CYCLINS"/>
    <property type="match status" value="1"/>
</dbReference>
<dbReference type="CDD" id="cd20543">
    <property type="entry name" value="CYCLIN_AtCycD-like_rpt1"/>
    <property type="match status" value="1"/>
</dbReference>
<dbReference type="Pfam" id="PF00134">
    <property type="entry name" value="Cyclin_N"/>
    <property type="match status" value="1"/>
</dbReference>
<dbReference type="InterPro" id="IPR036915">
    <property type="entry name" value="Cyclin-like_sf"/>
</dbReference>
<dbReference type="PANTHER" id="PTHR10177">
    <property type="entry name" value="CYCLINS"/>
    <property type="match status" value="1"/>
</dbReference>
<evidence type="ECO:0000256" key="1">
    <source>
        <dbReference type="ARBA" id="ARBA00009065"/>
    </source>
</evidence>
<keyword evidence="3" id="KW-0132">Cell division</keyword>
<dbReference type="InterPro" id="IPR039361">
    <property type="entry name" value="Cyclin"/>
</dbReference>
<protein>
    <recommendedName>
        <fullName evidence="6">B-like cyclin</fullName>
    </recommendedName>
</protein>
<keyword evidence="5" id="KW-0131">Cell cycle</keyword>
<dbReference type="Proteomes" id="UP000257109">
    <property type="component" value="Unassembled WGS sequence"/>
</dbReference>
<dbReference type="SUPFAM" id="SSF47954">
    <property type="entry name" value="Cyclin-like"/>
    <property type="match status" value="1"/>
</dbReference>
<dbReference type="Gene3D" id="1.10.472.10">
    <property type="entry name" value="Cyclin-like"/>
    <property type="match status" value="2"/>
</dbReference>
<dbReference type="AlphaFoldDB" id="A0A371DYV6"/>
<comment type="similarity">
    <text evidence="1">Belongs to the cyclin family. Cyclin D subfamily.</text>
</comment>
<sequence length="369" mass="41675">MWTLGADLVHKMSETKKARHGRPTSETIDNNVRMELGGQRLQVKLSEVGDILMGSSGTDTFFSLSSLMCEEGQASFFEDQDDTDIESLDNPCFVLEDEEEYIQYLFRQETGFGSHNHYFLDHWLMTARVDAIDWIFNTQEKFGFAIETAYLSVTYFDRFLSKRSIDESKPWAIQLLSVACLSLAAKMEEQNVPVLSEYPIEEYRFENNVIKNMELMILSSLEWKMGSATPFAYLHYFVGKFCPGSKPQTIITKAIEHIVAMVKGESLYVCADVNLMDQRPSIIASAAILAAFDATLTRKAMDLRISVIQSWGNLESEKRKSKDKTPSSNLLSTQSCVLENPSDTSSSGAKRKLSFEDSENCAGQKLHRS</sequence>
<evidence type="ECO:0000256" key="4">
    <source>
        <dbReference type="ARBA" id="ARBA00023127"/>
    </source>
</evidence>
<comment type="subunit">
    <text evidence="2">Interacts with the CDC2 protein kinase to form a serine/threonine kinase holoenzyme complex also known as maturation promoting factor (MPF). The cyclin subunit imparts substrate specificity to the complex.</text>
</comment>
<evidence type="ECO:0000256" key="8">
    <source>
        <dbReference type="SAM" id="MobiDB-lite"/>
    </source>
</evidence>
<keyword evidence="11" id="KW-1185">Reference proteome</keyword>
<evidence type="ECO:0000256" key="6">
    <source>
        <dbReference type="ARBA" id="ARBA00032263"/>
    </source>
</evidence>
<dbReference type="EMBL" id="QJKJ01018261">
    <property type="protein sequence ID" value="RDX57735.1"/>
    <property type="molecule type" value="Genomic_DNA"/>
</dbReference>
<evidence type="ECO:0000259" key="9">
    <source>
        <dbReference type="SMART" id="SM00385"/>
    </source>
</evidence>
<feature type="non-terminal residue" evidence="10">
    <location>
        <position position="1"/>
    </location>
</feature>
<dbReference type="InterPro" id="IPR006671">
    <property type="entry name" value="Cyclin_N"/>
</dbReference>
<evidence type="ECO:0000256" key="5">
    <source>
        <dbReference type="ARBA" id="ARBA00023306"/>
    </source>
</evidence>
<name>A0A371DYV6_MUCPR</name>
<feature type="domain" description="Cyclin-like" evidence="9">
    <location>
        <begin position="133"/>
        <end position="219"/>
    </location>
</feature>
<dbReference type="GO" id="GO:0051301">
    <property type="term" value="P:cell division"/>
    <property type="evidence" value="ECO:0007669"/>
    <property type="project" value="UniProtKB-KW"/>
</dbReference>
<evidence type="ECO:0000313" key="11">
    <source>
        <dbReference type="Proteomes" id="UP000257109"/>
    </source>
</evidence>
<dbReference type="InterPro" id="IPR013763">
    <property type="entry name" value="Cyclin-like_dom"/>
</dbReference>
<evidence type="ECO:0000256" key="3">
    <source>
        <dbReference type="ARBA" id="ARBA00022618"/>
    </source>
</evidence>
<dbReference type="SMART" id="SM00385">
    <property type="entry name" value="CYCLIN"/>
    <property type="match status" value="1"/>
</dbReference>
<dbReference type="OrthoDB" id="306099at2759"/>
<proteinExistence type="inferred from homology"/>
<organism evidence="10 11">
    <name type="scientific">Mucuna pruriens</name>
    <name type="common">Velvet bean</name>
    <name type="synonym">Dolichos pruriens</name>
    <dbReference type="NCBI Taxonomy" id="157652"/>
    <lineage>
        <taxon>Eukaryota</taxon>
        <taxon>Viridiplantae</taxon>
        <taxon>Streptophyta</taxon>
        <taxon>Embryophyta</taxon>
        <taxon>Tracheophyta</taxon>
        <taxon>Spermatophyta</taxon>
        <taxon>Magnoliopsida</taxon>
        <taxon>eudicotyledons</taxon>
        <taxon>Gunneridae</taxon>
        <taxon>Pentapetalae</taxon>
        <taxon>rosids</taxon>
        <taxon>fabids</taxon>
        <taxon>Fabales</taxon>
        <taxon>Fabaceae</taxon>
        <taxon>Papilionoideae</taxon>
        <taxon>50 kb inversion clade</taxon>
        <taxon>NPAAA clade</taxon>
        <taxon>indigoferoid/millettioid clade</taxon>
        <taxon>Phaseoleae</taxon>
        <taxon>Mucuna</taxon>
    </lineage>
</organism>
<dbReference type="STRING" id="157652.A0A371DYV6"/>
<dbReference type="FunFam" id="1.10.472.10:FF:000069">
    <property type="entry name" value="Cyclin-D5-1"/>
    <property type="match status" value="1"/>
</dbReference>